<evidence type="ECO:0000313" key="2">
    <source>
        <dbReference type="EMBL" id="KAJ1172879.1"/>
    </source>
</evidence>
<evidence type="ECO:0000313" key="3">
    <source>
        <dbReference type="EMBL" id="KAJ1172891.1"/>
    </source>
</evidence>
<organism evidence="2 4">
    <name type="scientific">Pleurodeles waltl</name>
    <name type="common">Iberian ribbed newt</name>
    <dbReference type="NCBI Taxonomy" id="8319"/>
    <lineage>
        <taxon>Eukaryota</taxon>
        <taxon>Metazoa</taxon>
        <taxon>Chordata</taxon>
        <taxon>Craniata</taxon>
        <taxon>Vertebrata</taxon>
        <taxon>Euteleostomi</taxon>
        <taxon>Amphibia</taxon>
        <taxon>Batrachia</taxon>
        <taxon>Caudata</taxon>
        <taxon>Salamandroidea</taxon>
        <taxon>Salamandridae</taxon>
        <taxon>Pleurodelinae</taxon>
        <taxon>Pleurodeles</taxon>
    </lineage>
</organism>
<dbReference type="EMBL" id="JANPWB010000007">
    <property type="protein sequence ID" value="KAJ1172891.1"/>
    <property type="molecule type" value="Genomic_DNA"/>
</dbReference>
<dbReference type="Proteomes" id="UP001066276">
    <property type="component" value="Chromosome 4_1"/>
</dbReference>
<evidence type="ECO:0000256" key="1">
    <source>
        <dbReference type="SAM" id="MobiDB-lite"/>
    </source>
</evidence>
<feature type="region of interest" description="Disordered" evidence="1">
    <location>
        <begin position="1"/>
        <end position="31"/>
    </location>
</feature>
<name>A0AAV7T8L0_PLEWA</name>
<keyword evidence="4" id="KW-1185">Reference proteome</keyword>
<sequence>MMKNYPLSLEGIQGLHGSPIDRETAREANNQLRPADLQSGAAETACEAPIEACTARTTTRTLGRGSSGLRW</sequence>
<evidence type="ECO:0000313" key="4">
    <source>
        <dbReference type="Proteomes" id="UP001066276"/>
    </source>
</evidence>
<dbReference type="EMBL" id="JANPWB010000007">
    <property type="protein sequence ID" value="KAJ1172879.1"/>
    <property type="molecule type" value="Genomic_DNA"/>
</dbReference>
<gene>
    <name evidence="2" type="ORF">NDU88_004721</name>
    <name evidence="3" type="ORF">NDU88_004733</name>
</gene>
<proteinExistence type="predicted"/>
<accession>A0AAV7T8L0</accession>
<reference evidence="2" key="1">
    <citation type="journal article" date="2022" name="bioRxiv">
        <title>Sequencing and chromosome-scale assembly of the giantPleurodeles waltlgenome.</title>
        <authorList>
            <person name="Brown T."/>
            <person name="Elewa A."/>
            <person name="Iarovenko S."/>
            <person name="Subramanian E."/>
            <person name="Araus A.J."/>
            <person name="Petzold A."/>
            <person name="Susuki M."/>
            <person name="Suzuki K.-i.T."/>
            <person name="Hayashi T."/>
            <person name="Toyoda A."/>
            <person name="Oliveira C."/>
            <person name="Osipova E."/>
            <person name="Leigh N.D."/>
            <person name="Simon A."/>
            <person name="Yun M.H."/>
        </authorList>
    </citation>
    <scope>NUCLEOTIDE SEQUENCE</scope>
    <source>
        <strain evidence="2">20211129_DDA</strain>
        <tissue evidence="2">Liver</tissue>
    </source>
</reference>
<protein>
    <submittedName>
        <fullName evidence="2">Uncharacterized protein</fullName>
    </submittedName>
</protein>
<comment type="caution">
    <text evidence="2">The sequence shown here is derived from an EMBL/GenBank/DDBJ whole genome shotgun (WGS) entry which is preliminary data.</text>
</comment>
<dbReference type="AlphaFoldDB" id="A0AAV7T8L0"/>